<keyword evidence="5 14" id="KW-0808">Transferase</keyword>
<evidence type="ECO:0000256" key="5">
    <source>
        <dbReference type="ARBA" id="ARBA00022679"/>
    </source>
</evidence>
<evidence type="ECO:0000256" key="11">
    <source>
        <dbReference type="ARBA" id="ARBA00029766"/>
    </source>
</evidence>
<dbReference type="PROSITE" id="PS00794">
    <property type="entry name" value="HPPK"/>
    <property type="match status" value="1"/>
</dbReference>
<dbReference type="CDD" id="cd00483">
    <property type="entry name" value="HPPK"/>
    <property type="match status" value="1"/>
</dbReference>
<dbReference type="RefSeq" id="WP_005771454.1">
    <property type="nucleotide sequence ID" value="NC_009727.1"/>
</dbReference>
<accession>A9KCX5</accession>
<comment type="pathway">
    <text evidence="1">Cofactor biosynthesis; tetrahydrofolate biosynthesis; 2-amino-4-hydroxy-6-hydroxymethyl-7,8-dihydropteridine diphosphate from 7,8-dihydroneopterin triphosphate: step 4/4.</text>
</comment>
<dbReference type="KEGG" id="cbd:CBUD_1794"/>
<evidence type="ECO:0000256" key="6">
    <source>
        <dbReference type="ARBA" id="ARBA00022741"/>
    </source>
</evidence>
<evidence type="ECO:0000256" key="4">
    <source>
        <dbReference type="ARBA" id="ARBA00016218"/>
    </source>
</evidence>
<evidence type="ECO:0000256" key="3">
    <source>
        <dbReference type="ARBA" id="ARBA00013253"/>
    </source>
</evidence>
<dbReference type="SUPFAM" id="SSF55083">
    <property type="entry name" value="6-hydroxymethyl-7,8-dihydropterin pyrophosphokinase, HPPK"/>
    <property type="match status" value="1"/>
</dbReference>
<dbReference type="GO" id="GO:0046656">
    <property type="term" value="P:folic acid biosynthetic process"/>
    <property type="evidence" value="ECO:0007669"/>
    <property type="project" value="UniProtKB-KW"/>
</dbReference>
<comment type="function">
    <text evidence="10">Catalyzes the transfer of pyrophosphate from adenosine triphosphate (ATP) to 6-hydroxymethyl-7,8-dihydropterin, an enzymatic step in folate biosynthesis pathway.</text>
</comment>
<sequence>MTIAYVGVGANLDNPLKQVQIAVSNLSTLPQTACLGYSSFYRSKPLGPTDQPDYINAVAAVETTLSPQMLLKALQRLEEKQGRCRGGKRWGPRIIDLDILLYGDLALQSDELCLPHPGLFVREFVLYPLAEVAEDLILPGGESILELKAKCPDRGIERIIKNPSSLLPFPFRGKGLEKEGDTKALA</sequence>
<dbReference type="AlphaFoldDB" id="A9KCX5"/>
<organism evidence="14 15">
    <name type="scientific">Coxiella burnetii (strain Dugway 5J108-111)</name>
    <dbReference type="NCBI Taxonomy" id="434922"/>
    <lineage>
        <taxon>Bacteria</taxon>
        <taxon>Pseudomonadati</taxon>
        <taxon>Pseudomonadota</taxon>
        <taxon>Gammaproteobacteria</taxon>
        <taxon>Legionellales</taxon>
        <taxon>Coxiellaceae</taxon>
        <taxon>Coxiella</taxon>
    </lineage>
</organism>
<name>A9KCX5_COXBN</name>
<evidence type="ECO:0000313" key="15">
    <source>
        <dbReference type="Proteomes" id="UP000008555"/>
    </source>
</evidence>
<dbReference type="Gene3D" id="3.30.70.560">
    <property type="entry name" value="7,8-Dihydro-6-hydroxymethylpterin-pyrophosphokinase HPPK"/>
    <property type="match status" value="1"/>
</dbReference>
<feature type="domain" description="7,8-dihydro-6-hydroxymethylpterin-pyrophosphokinase" evidence="13">
    <location>
        <begin position="89"/>
        <end position="100"/>
    </location>
</feature>
<dbReference type="UniPathway" id="UPA00077">
    <property type="reaction ID" value="UER00155"/>
</dbReference>
<dbReference type="PANTHER" id="PTHR43071:SF1">
    <property type="entry name" value="2-AMINO-4-HYDROXY-6-HYDROXYMETHYLDIHYDROPTERIDINE PYROPHOSPHOKINASE"/>
    <property type="match status" value="1"/>
</dbReference>
<evidence type="ECO:0000256" key="1">
    <source>
        <dbReference type="ARBA" id="ARBA00005051"/>
    </source>
</evidence>
<evidence type="ECO:0000259" key="13">
    <source>
        <dbReference type="PROSITE" id="PS00794"/>
    </source>
</evidence>
<dbReference type="NCBIfam" id="TIGR01498">
    <property type="entry name" value="folK"/>
    <property type="match status" value="1"/>
</dbReference>
<evidence type="ECO:0000256" key="2">
    <source>
        <dbReference type="ARBA" id="ARBA00005810"/>
    </source>
</evidence>
<comment type="similarity">
    <text evidence="2">Belongs to the HPPK family.</text>
</comment>
<evidence type="ECO:0000256" key="9">
    <source>
        <dbReference type="ARBA" id="ARBA00022909"/>
    </source>
</evidence>
<dbReference type="InterPro" id="IPR000550">
    <property type="entry name" value="Hppk"/>
</dbReference>
<keyword evidence="7" id="KW-0418">Kinase</keyword>
<reference evidence="14 15" key="1">
    <citation type="journal article" date="2009" name="Infect. Immun.">
        <title>Comparative genomics reveal extensive transposon-mediated genomic plasticity and diversity among potential effector proteins within the genus Coxiella.</title>
        <authorList>
            <person name="Beare P.A."/>
            <person name="Unsworth N."/>
            <person name="Andoh M."/>
            <person name="Voth D.E."/>
            <person name="Omsland A."/>
            <person name="Gilk S.D."/>
            <person name="Williams K.P."/>
            <person name="Sobral B.W."/>
            <person name="Kupko J.J.III."/>
            <person name="Porcella S.F."/>
            <person name="Samuel J.E."/>
            <person name="Heinzen R.A."/>
        </authorList>
    </citation>
    <scope>NUCLEOTIDE SEQUENCE [LARGE SCALE GENOMIC DNA]</scope>
    <source>
        <strain evidence="14 15">Dugway 5J108-111</strain>
    </source>
</reference>
<dbReference type="EMBL" id="CP000733">
    <property type="protein sequence ID" value="ABS78043.1"/>
    <property type="molecule type" value="Genomic_DNA"/>
</dbReference>
<dbReference type="InterPro" id="IPR035907">
    <property type="entry name" value="Hppk_sf"/>
</dbReference>
<dbReference type="HOGENOM" id="CLU_097916_1_2_6"/>
<evidence type="ECO:0000256" key="7">
    <source>
        <dbReference type="ARBA" id="ARBA00022777"/>
    </source>
</evidence>
<dbReference type="PANTHER" id="PTHR43071">
    <property type="entry name" value="2-AMINO-4-HYDROXY-6-HYDROXYMETHYLDIHYDROPTERIDINE PYROPHOSPHOKINASE"/>
    <property type="match status" value="1"/>
</dbReference>
<dbReference type="GO" id="GO:0003848">
    <property type="term" value="F:2-amino-4-hydroxy-6-hydroxymethyldihydropteridine diphosphokinase activity"/>
    <property type="evidence" value="ECO:0007669"/>
    <property type="project" value="UniProtKB-EC"/>
</dbReference>
<evidence type="ECO:0000313" key="14">
    <source>
        <dbReference type="EMBL" id="ABS78043.1"/>
    </source>
</evidence>
<evidence type="ECO:0000256" key="10">
    <source>
        <dbReference type="ARBA" id="ARBA00029409"/>
    </source>
</evidence>
<dbReference type="Proteomes" id="UP000008555">
    <property type="component" value="Chromosome"/>
</dbReference>
<protein>
    <recommendedName>
        <fullName evidence="4">2-amino-4-hydroxy-6-hydroxymethyldihydropteridine pyrophosphokinase</fullName>
        <ecNumber evidence="3">2.7.6.3</ecNumber>
    </recommendedName>
    <alternativeName>
        <fullName evidence="11">6-hydroxymethyl-7,8-dihydropterin pyrophosphokinase</fullName>
    </alternativeName>
    <alternativeName>
        <fullName evidence="12">7,8-dihydro-6-hydroxymethylpterin-pyrophosphokinase</fullName>
    </alternativeName>
</protein>
<keyword evidence="8" id="KW-0067">ATP-binding</keyword>
<dbReference type="Pfam" id="PF01288">
    <property type="entry name" value="HPPK"/>
    <property type="match status" value="1"/>
</dbReference>
<keyword evidence="9" id="KW-0289">Folate biosynthesis</keyword>
<dbReference type="EC" id="2.7.6.3" evidence="3"/>
<keyword evidence="6" id="KW-0547">Nucleotide-binding</keyword>
<dbReference type="GO" id="GO:0005524">
    <property type="term" value="F:ATP binding"/>
    <property type="evidence" value="ECO:0007669"/>
    <property type="project" value="UniProtKB-KW"/>
</dbReference>
<evidence type="ECO:0000256" key="8">
    <source>
        <dbReference type="ARBA" id="ARBA00022840"/>
    </source>
</evidence>
<gene>
    <name evidence="14" type="primary">folK</name>
    <name evidence="14" type="ordered locus">CBUD_1794</name>
</gene>
<proteinExistence type="inferred from homology"/>
<evidence type="ECO:0000256" key="12">
    <source>
        <dbReference type="ARBA" id="ARBA00033413"/>
    </source>
</evidence>
<dbReference type="GO" id="GO:0016301">
    <property type="term" value="F:kinase activity"/>
    <property type="evidence" value="ECO:0007669"/>
    <property type="project" value="UniProtKB-KW"/>
</dbReference>
<dbReference type="GO" id="GO:0046654">
    <property type="term" value="P:tetrahydrofolate biosynthetic process"/>
    <property type="evidence" value="ECO:0007669"/>
    <property type="project" value="UniProtKB-UniPathway"/>
</dbReference>